<name>A0ABQ5BY59_9ASTR</name>
<evidence type="ECO:0000313" key="4">
    <source>
        <dbReference type="Proteomes" id="UP001151760"/>
    </source>
</evidence>
<feature type="transmembrane region" description="Helical" evidence="2">
    <location>
        <begin position="53"/>
        <end position="76"/>
    </location>
</feature>
<feature type="region of interest" description="Disordered" evidence="1">
    <location>
        <begin position="214"/>
        <end position="273"/>
    </location>
</feature>
<evidence type="ECO:0000256" key="1">
    <source>
        <dbReference type="SAM" id="MobiDB-lite"/>
    </source>
</evidence>
<reference evidence="3" key="1">
    <citation type="journal article" date="2022" name="Int. J. Mol. Sci.">
        <title>Draft Genome of Tanacetum Coccineum: Genomic Comparison of Closely Related Tanacetum-Family Plants.</title>
        <authorList>
            <person name="Yamashiro T."/>
            <person name="Shiraishi A."/>
            <person name="Nakayama K."/>
            <person name="Satake H."/>
        </authorList>
    </citation>
    <scope>NUCLEOTIDE SEQUENCE</scope>
</reference>
<proteinExistence type="predicted"/>
<protein>
    <submittedName>
        <fullName evidence="3">Uncharacterized protein</fullName>
    </submittedName>
</protein>
<keyword evidence="2" id="KW-0472">Membrane</keyword>
<dbReference type="Proteomes" id="UP001151760">
    <property type="component" value="Unassembled WGS sequence"/>
</dbReference>
<dbReference type="EMBL" id="BQNB010013656">
    <property type="protein sequence ID" value="GJT18673.1"/>
    <property type="molecule type" value="Genomic_DNA"/>
</dbReference>
<feature type="compositionally biased region" description="Polar residues" evidence="1">
    <location>
        <begin position="153"/>
        <end position="165"/>
    </location>
</feature>
<gene>
    <name evidence="3" type="ORF">Tco_0877379</name>
</gene>
<feature type="compositionally biased region" description="Low complexity" evidence="1">
    <location>
        <begin position="216"/>
        <end position="231"/>
    </location>
</feature>
<accession>A0ABQ5BY59</accession>
<keyword evidence="2" id="KW-1133">Transmembrane helix</keyword>
<organism evidence="3 4">
    <name type="scientific">Tanacetum coccineum</name>
    <dbReference type="NCBI Taxonomy" id="301880"/>
    <lineage>
        <taxon>Eukaryota</taxon>
        <taxon>Viridiplantae</taxon>
        <taxon>Streptophyta</taxon>
        <taxon>Embryophyta</taxon>
        <taxon>Tracheophyta</taxon>
        <taxon>Spermatophyta</taxon>
        <taxon>Magnoliopsida</taxon>
        <taxon>eudicotyledons</taxon>
        <taxon>Gunneridae</taxon>
        <taxon>Pentapetalae</taxon>
        <taxon>asterids</taxon>
        <taxon>campanulids</taxon>
        <taxon>Asterales</taxon>
        <taxon>Asteraceae</taxon>
        <taxon>Asteroideae</taxon>
        <taxon>Anthemideae</taxon>
        <taxon>Anthemidinae</taxon>
        <taxon>Tanacetum</taxon>
    </lineage>
</organism>
<feature type="region of interest" description="Disordered" evidence="1">
    <location>
        <begin position="145"/>
        <end position="185"/>
    </location>
</feature>
<feature type="compositionally biased region" description="Basic residues" evidence="1">
    <location>
        <begin position="170"/>
        <end position="185"/>
    </location>
</feature>
<sequence length="273" mass="30777">MSMTKEQQQALDDALVPREQRLTIGSCNYRMSTSFKPKKPTFQVALDVLSLTLFYPVFLITASVPVIYMQELWAIVSYHKHHIRFMMNGKVEKLILLIWKLFRACSDVPRTSWTTVPFFLDSSHTQAMKESEPYKIYHDLASGKVQPKPKYVRQSSRSKTEQAPQPSVGKKVKTTAKVAKSRNKKQPTFGLETLSNIALTKAEQLKLATKRSLIQTHSSHASGSGAHEGTGVTPGVPDVPNYDSNEEISWKSSDEDDDDDNDQADKDDDDDPR</sequence>
<evidence type="ECO:0000313" key="3">
    <source>
        <dbReference type="EMBL" id="GJT18673.1"/>
    </source>
</evidence>
<comment type="caution">
    <text evidence="3">The sequence shown here is derived from an EMBL/GenBank/DDBJ whole genome shotgun (WGS) entry which is preliminary data.</text>
</comment>
<keyword evidence="4" id="KW-1185">Reference proteome</keyword>
<evidence type="ECO:0000256" key="2">
    <source>
        <dbReference type="SAM" id="Phobius"/>
    </source>
</evidence>
<reference evidence="3" key="2">
    <citation type="submission" date="2022-01" db="EMBL/GenBank/DDBJ databases">
        <authorList>
            <person name="Yamashiro T."/>
            <person name="Shiraishi A."/>
            <person name="Satake H."/>
            <person name="Nakayama K."/>
        </authorList>
    </citation>
    <scope>NUCLEOTIDE SEQUENCE</scope>
</reference>
<keyword evidence="2" id="KW-0812">Transmembrane</keyword>
<feature type="compositionally biased region" description="Acidic residues" evidence="1">
    <location>
        <begin position="254"/>
        <end position="273"/>
    </location>
</feature>